<dbReference type="Gramene" id="TraesNOR7A03G04081210.1">
    <property type="protein sequence ID" value="TraesNOR7A03G04081210.1.CDS1"/>
    <property type="gene ID" value="TraesNOR7A03G04081210"/>
</dbReference>
<dbReference type="EnsemblPlants" id="TraesCS7A02G560800.1">
    <property type="protein sequence ID" value="TraesCS7A02G560800.1.cds1"/>
    <property type="gene ID" value="TraesCS7A02G560800"/>
</dbReference>
<evidence type="ECO:0000313" key="2">
    <source>
        <dbReference type="Proteomes" id="UP000019116"/>
    </source>
</evidence>
<dbReference type="Gramene" id="TraesLDM7A03G04040560.1">
    <property type="protein sequence ID" value="TraesLDM7A03G04040560.1.CDS1"/>
    <property type="gene ID" value="TraesLDM7A03G04040560"/>
</dbReference>
<dbReference type="Gramene" id="TraesJUL7A03G04074830.1">
    <property type="protein sequence ID" value="TraesJUL7A03G04074830.1.CDS1"/>
    <property type="gene ID" value="TraesJUL7A03G04074830"/>
</dbReference>
<dbReference type="AlphaFoldDB" id="A0A3B6RPL4"/>
<dbReference type="Gramene" id="TraesCAD_scaffold_068962_01G000400.1">
    <property type="protein sequence ID" value="TraesCAD_scaffold_068962_01G000400.1"/>
    <property type="gene ID" value="TraesCAD_scaffold_068962_01G000400"/>
</dbReference>
<evidence type="ECO:0008006" key="3">
    <source>
        <dbReference type="Google" id="ProtNLM"/>
    </source>
</evidence>
<dbReference type="Gramene" id="TraesSTA7A03G04033520.1">
    <property type="protein sequence ID" value="TraesSTA7A03G04033520.1.CDS1"/>
    <property type="gene ID" value="TraesSTA7A03G04033520"/>
</dbReference>
<reference evidence="1" key="2">
    <citation type="submission" date="2018-10" db="UniProtKB">
        <authorList>
            <consortium name="EnsemblPlants"/>
        </authorList>
    </citation>
    <scope>IDENTIFICATION</scope>
</reference>
<organism evidence="1">
    <name type="scientific">Triticum aestivum</name>
    <name type="common">Wheat</name>
    <dbReference type="NCBI Taxonomy" id="4565"/>
    <lineage>
        <taxon>Eukaryota</taxon>
        <taxon>Viridiplantae</taxon>
        <taxon>Streptophyta</taxon>
        <taxon>Embryophyta</taxon>
        <taxon>Tracheophyta</taxon>
        <taxon>Spermatophyta</taxon>
        <taxon>Magnoliopsida</taxon>
        <taxon>Liliopsida</taxon>
        <taxon>Poales</taxon>
        <taxon>Poaceae</taxon>
        <taxon>BOP clade</taxon>
        <taxon>Pooideae</taxon>
        <taxon>Triticodae</taxon>
        <taxon>Triticeae</taxon>
        <taxon>Triticinae</taxon>
        <taxon>Triticum</taxon>
    </lineage>
</organism>
<dbReference type="Gramene" id="TraesCS7A03G1367500.1">
    <property type="protein sequence ID" value="TraesCS7A03G1367500.1.CDS1"/>
    <property type="gene ID" value="TraesCS7A03G1367500"/>
</dbReference>
<dbReference type="Proteomes" id="UP000019116">
    <property type="component" value="Chromosome 7A"/>
</dbReference>
<evidence type="ECO:0000313" key="1">
    <source>
        <dbReference type="EnsemblPlants" id="TraesCS7A02G560800.1.cds1"/>
    </source>
</evidence>
<proteinExistence type="predicted"/>
<dbReference type="Gramene" id="TraesSYM7A03G03990840.1">
    <property type="protein sequence ID" value="TraesSYM7A03G03990840.1.CDS1"/>
    <property type="gene ID" value="TraesSYM7A03G03990840"/>
</dbReference>
<dbReference type="Gramene" id="TraesJAG7A03G04020270.1">
    <property type="protein sequence ID" value="TraesJAG7A03G04020270.1.CDS1"/>
    <property type="gene ID" value="TraesJAG7A03G04020270"/>
</dbReference>
<keyword evidence="2" id="KW-1185">Reference proteome</keyword>
<protein>
    <recommendedName>
        <fullName evidence="3">GCK domain-containing protein</fullName>
    </recommendedName>
</protein>
<sequence length="133" mass="15429">MGNFLSWEADPEAALDENMHLVDSKMVIHHVGNGGCLTEFMTAIDKCNPDYMKQRCPELFTKQQLTPTPVDRDACIKATAALRECFAGNPVMFKHKYLRRMDEGLDQDLNPSPAEIRKEWAYKYRWWTGMRRS</sequence>
<dbReference type="Gramene" id="TraesCS7A02G560800.1">
    <property type="protein sequence ID" value="TraesCS7A02G560800.1.cds1"/>
    <property type="gene ID" value="TraesCS7A02G560800"/>
</dbReference>
<dbReference type="OrthoDB" id="716628at2759"/>
<accession>A0A3B6RPL4</accession>
<reference evidence="1" key="1">
    <citation type="submission" date="2018-08" db="EMBL/GenBank/DDBJ databases">
        <authorList>
            <person name="Rossello M."/>
        </authorList>
    </citation>
    <scope>NUCLEOTIDE SEQUENCE [LARGE SCALE GENOMIC DNA]</scope>
    <source>
        <strain evidence="1">cv. Chinese Spring</strain>
    </source>
</reference>
<name>A0A3B6RPL4_WHEAT</name>